<dbReference type="GO" id="GO:0005509">
    <property type="term" value="F:calcium ion binding"/>
    <property type="evidence" value="ECO:0007669"/>
    <property type="project" value="UniProtKB-UniRule"/>
</dbReference>
<dbReference type="GO" id="GO:0034332">
    <property type="term" value="P:adherens junction organization"/>
    <property type="evidence" value="ECO:0007669"/>
    <property type="project" value="TreeGrafter"/>
</dbReference>
<keyword evidence="2" id="KW-1003">Cell membrane</keyword>
<keyword evidence="5" id="KW-0130">Cell adhesion</keyword>
<dbReference type="GO" id="GO:0045296">
    <property type="term" value="F:cadherin binding"/>
    <property type="evidence" value="ECO:0007669"/>
    <property type="project" value="TreeGrafter"/>
</dbReference>
<name>A0A9F5MVV9_PYTBI</name>
<dbReference type="PRINTS" id="PR00205">
    <property type="entry name" value="CADHERIN"/>
</dbReference>
<dbReference type="FunFam" id="2.60.40.60:FF:000152">
    <property type="entry name" value="Cadherin 17"/>
    <property type="match status" value="1"/>
</dbReference>
<dbReference type="GeneID" id="103048326"/>
<dbReference type="CDD" id="cd11304">
    <property type="entry name" value="Cadherin_repeat"/>
    <property type="match status" value="5"/>
</dbReference>
<dbReference type="GO" id="GO:0044331">
    <property type="term" value="P:cell-cell adhesion mediated by cadherin"/>
    <property type="evidence" value="ECO:0007669"/>
    <property type="project" value="TreeGrafter"/>
</dbReference>
<dbReference type="AlphaFoldDB" id="A0A9F5MVV9"/>
<evidence type="ECO:0000256" key="5">
    <source>
        <dbReference type="ARBA" id="ARBA00022889"/>
    </source>
</evidence>
<dbReference type="GO" id="GO:0008013">
    <property type="term" value="F:beta-catenin binding"/>
    <property type="evidence" value="ECO:0007669"/>
    <property type="project" value="TreeGrafter"/>
</dbReference>
<evidence type="ECO:0000313" key="13">
    <source>
        <dbReference type="RefSeq" id="XP_015745132.1"/>
    </source>
</evidence>
<dbReference type="Pfam" id="PF00028">
    <property type="entry name" value="Cadherin"/>
    <property type="match status" value="5"/>
</dbReference>
<feature type="signal peptide" evidence="10">
    <location>
        <begin position="1"/>
        <end position="21"/>
    </location>
</feature>
<keyword evidence="12" id="KW-1185">Reference proteome</keyword>
<reference evidence="13 14" key="1">
    <citation type="submission" date="2025-04" db="UniProtKB">
        <authorList>
            <consortium name="RefSeq"/>
        </authorList>
    </citation>
    <scope>IDENTIFICATION</scope>
    <source>
        <tissue evidence="13 14">Liver</tissue>
    </source>
</reference>
<feature type="domain" description="Cadherin" evidence="11">
    <location>
        <begin position="455"/>
        <end position="570"/>
    </location>
</feature>
<gene>
    <name evidence="13 14" type="primary">CDH17</name>
</gene>
<keyword evidence="3" id="KW-0677">Repeat</keyword>
<dbReference type="GO" id="GO:0005912">
    <property type="term" value="C:adherens junction"/>
    <property type="evidence" value="ECO:0007669"/>
    <property type="project" value="TreeGrafter"/>
</dbReference>
<evidence type="ECO:0000256" key="6">
    <source>
        <dbReference type="ARBA" id="ARBA00023136"/>
    </source>
</evidence>
<feature type="chain" id="PRO_5044698378" evidence="10">
    <location>
        <begin position="22"/>
        <end position="830"/>
    </location>
</feature>
<dbReference type="CTD" id="1015"/>
<keyword evidence="4 8" id="KW-0106">Calcium</keyword>
<keyword evidence="6 9" id="KW-0472">Membrane</keyword>
<evidence type="ECO:0000256" key="2">
    <source>
        <dbReference type="ARBA" id="ARBA00022475"/>
    </source>
</evidence>
<sequence length="830" mass="93101">MFKPNGLSLLCLLSLHQVAYLLKDKLQSTGPLDNKVLSVEEGKMGPQYLYRFTFQPPTYSLRLTGEIDNLIEITPKDGVLIVNEPLDWENKSTYRLQLEGLNQNGNRVQGPYSIIINVIDINDNPPQFNKSSYSGEVRQHSLPGKPFMYVTAFDRDDPSSLNSQLSYSILHQFPSPFTTEMFFQIDNVTGAISTTLSGAENLNPDIQDKFTLEVVAKDKAGQSKDSFATSTDVKITVLENLWKSPPEVILMENSTKPHPMNITHVQWNDPSAKYELQPKEKSSIKLPFTVDQSGTVYVTEPLDREEKDYYSFYILAIDEEGDKLAYPVTVSVHVEDINDNPPVCDHVMTKFEVQENEVAGNLIGTVSASDRDKKGSFNSRLRFRLLEQTPKIPLDNLFRIESGTGSVHLFKMGLNRQVATNYFLKVEVTDPDFSTVCDVQIHVIDINDKIPIFEKSDYGTLTIPEDWGIGTILKKIQATDADEPFTGSSQIIYTITKGDPNNTFIILTDKKTNMGVIKINKALDFETAAMYNLTINATNPEPLVAGVKYNSSSSTFLQIYVTNVDEAPVFRQSVYIVEKYENVTVGTNVATAEAYDPEGYTIRYSLRKNNRNWLEIDPVSGRIYTAAPLDREIQHTYIVEIVATEQSEASKSCAVQLILHVTDVNDNPPYLAKSTVFFCHPLQKGESAEFEVDDPDTHLPVFTYTLSGEHANNWIISKADGKHAYISPTNLNLEEKIYNVSLKINDNGRPPMERVVNLKVNVCRCVDERCFIEIENPNPFPTVGVAVGILVGVLLVIGVILGIVFLNLERKKKKEQSAVAIRPSELRTLT</sequence>
<dbReference type="Proteomes" id="UP000695026">
    <property type="component" value="Unplaced"/>
</dbReference>
<dbReference type="FunFam" id="2.60.40.60:FF:000188">
    <property type="entry name" value="Cadherin 17"/>
    <property type="match status" value="1"/>
</dbReference>
<comment type="subcellular location">
    <subcellularLocation>
        <location evidence="1">Cell membrane</location>
    </subcellularLocation>
</comment>
<dbReference type="GO" id="GO:0016342">
    <property type="term" value="C:catenin complex"/>
    <property type="evidence" value="ECO:0007669"/>
    <property type="project" value="TreeGrafter"/>
</dbReference>
<dbReference type="InterPro" id="IPR002126">
    <property type="entry name" value="Cadherin-like_dom"/>
</dbReference>
<dbReference type="FunFam" id="2.60.40.60:FF:000183">
    <property type="entry name" value="Cadherin 17"/>
    <property type="match status" value="1"/>
</dbReference>
<dbReference type="GO" id="GO:0007043">
    <property type="term" value="P:cell-cell junction assembly"/>
    <property type="evidence" value="ECO:0007669"/>
    <property type="project" value="TreeGrafter"/>
</dbReference>
<evidence type="ECO:0000256" key="4">
    <source>
        <dbReference type="ARBA" id="ARBA00022837"/>
    </source>
</evidence>
<feature type="domain" description="Cadherin" evidence="11">
    <location>
        <begin position="571"/>
        <end position="671"/>
    </location>
</feature>
<feature type="domain" description="Cadherin" evidence="11">
    <location>
        <begin position="129"/>
        <end position="344"/>
    </location>
</feature>
<evidence type="ECO:0000256" key="3">
    <source>
        <dbReference type="ARBA" id="ARBA00022737"/>
    </source>
</evidence>
<feature type="domain" description="Cadherin" evidence="11">
    <location>
        <begin position="694"/>
        <end position="783"/>
    </location>
</feature>
<dbReference type="SMART" id="SM00112">
    <property type="entry name" value="CA"/>
    <property type="match status" value="7"/>
</dbReference>
<keyword evidence="9" id="KW-1133">Transmembrane helix</keyword>
<protein>
    <submittedName>
        <fullName evidence="13 14">Cadherin-17 isoform X2</fullName>
    </submittedName>
</protein>
<evidence type="ECO:0000256" key="1">
    <source>
        <dbReference type="ARBA" id="ARBA00004236"/>
    </source>
</evidence>
<evidence type="ECO:0000256" key="10">
    <source>
        <dbReference type="SAM" id="SignalP"/>
    </source>
</evidence>
<dbReference type="InterPro" id="IPR015919">
    <property type="entry name" value="Cadherin-like_sf"/>
</dbReference>
<dbReference type="InterPro" id="IPR039808">
    <property type="entry name" value="Cadherin"/>
</dbReference>
<dbReference type="RefSeq" id="XP_025028294.1">
    <property type="nucleotide sequence ID" value="XM_025172526.1"/>
</dbReference>
<dbReference type="PANTHER" id="PTHR24027">
    <property type="entry name" value="CADHERIN-23"/>
    <property type="match status" value="1"/>
</dbReference>
<organism evidence="12 14">
    <name type="scientific">Python bivittatus</name>
    <name type="common">Burmese python</name>
    <name type="synonym">Python molurus bivittatus</name>
    <dbReference type="NCBI Taxonomy" id="176946"/>
    <lineage>
        <taxon>Eukaryota</taxon>
        <taxon>Metazoa</taxon>
        <taxon>Chordata</taxon>
        <taxon>Craniata</taxon>
        <taxon>Vertebrata</taxon>
        <taxon>Euteleostomi</taxon>
        <taxon>Lepidosauria</taxon>
        <taxon>Squamata</taxon>
        <taxon>Bifurcata</taxon>
        <taxon>Unidentata</taxon>
        <taxon>Episquamata</taxon>
        <taxon>Toxicofera</taxon>
        <taxon>Serpentes</taxon>
        <taxon>Henophidia</taxon>
        <taxon>Pythonidae</taxon>
        <taxon>Python</taxon>
    </lineage>
</organism>
<dbReference type="PROSITE" id="PS50268">
    <property type="entry name" value="CADHERIN_2"/>
    <property type="match status" value="6"/>
</dbReference>
<dbReference type="PANTHER" id="PTHR24027:SF419">
    <property type="entry name" value="CADHERIN-17"/>
    <property type="match status" value="1"/>
</dbReference>
<dbReference type="GO" id="GO:0016477">
    <property type="term" value="P:cell migration"/>
    <property type="evidence" value="ECO:0007669"/>
    <property type="project" value="TreeGrafter"/>
</dbReference>
<feature type="domain" description="Cadherin" evidence="11">
    <location>
        <begin position="58"/>
        <end position="128"/>
    </location>
</feature>
<dbReference type="GO" id="GO:0007156">
    <property type="term" value="P:homophilic cell adhesion via plasma membrane adhesion molecules"/>
    <property type="evidence" value="ECO:0007669"/>
    <property type="project" value="InterPro"/>
</dbReference>
<dbReference type="SUPFAM" id="SSF49313">
    <property type="entry name" value="Cadherin-like"/>
    <property type="match status" value="7"/>
</dbReference>
<keyword evidence="7" id="KW-0325">Glycoprotein</keyword>
<dbReference type="InterPro" id="IPR020894">
    <property type="entry name" value="Cadherin_CS"/>
</dbReference>
<accession>A0A9F5MVV9</accession>
<keyword evidence="10" id="KW-0732">Signal</keyword>
<dbReference type="GO" id="GO:0000902">
    <property type="term" value="P:cell morphogenesis"/>
    <property type="evidence" value="ECO:0007669"/>
    <property type="project" value="TreeGrafter"/>
</dbReference>
<proteinExistence type="predicted"/>
<dbReference type="GO" id="GO:0016339">
    <property type="term" value="P:calcium-dependent cell-cell adhesion via plasma membrane cell adhesion molecules"/>
    <property type="evidence" value="ECO:0007669"/>
    <property type="project" value="TreeGrafter"/>
</dbReference>
<dbReference type="RefSeq" id="XP_015745132.1">
    <property type="nucleotide sequence ID" value="XM_015889646.2"/>
</dbReference>
<keyword evidence="9" id="KW-0812">Transmembrane</keyword>
<dbReference type="FunFam" id="2.60.40.60:FF:000015">
    <property type="entry name" value="FAT atypical cadherin 1"/>
    <property type="match status" value="1"/>
</dbReference>
<evidence type="ECO:0000256" key="9">
    <source>
        <dbReference type="SAM" id="Phobius"/>
    </source>
</evidence>
<dbReference type="FunFam" id="2.60.40.60:FF:000011">
    <property type="entry name" value="Cadherin 1"/>
    <property type="match status" value="1"/>
</dbReference>
<evidence type="ECO:0000313" key="14">
    <source>
        <dbReference type="RefSeq" id="XP_025028294.1"/>
    </source>
</evidence>
<evidence type="ECO:0000256" key="7">
    <source>
        <dbReference type="ARBA" id="ARBA00023180"/>
    </source>
</evidence>
<evidence type="ECO:0000259" key="11">
    <source>
        <dbReference type="PROSITE" id="PS50268"/>
    </source>
</evidence>
<feature type="transmembrane region" description="Helical" evidence="9">
    <location>
        <begin position="783"/>
        <end position="806"/>
    </location>
</feature>
<evidence type="ECO:0000256" key="8">
    <source>
        <dbReference type="PROSITE-ProRule" id="PRU00043"/>
    </source>
</evidence>
<dbReference type="Gene3D" id="2.60.40.60">
    <property type="entry name" value="Cadherins"/>
    <property type="match status" value="7"/>
</dbReference>
<dbReference type="OrthoDB" id="9946173at2759"/>
<dbReference type="PROSITE" id="PS00232">
    <property type="entry name" value="CADHERIN_1"/>
    <property type="match status" value="3"/>
</dbReference>
<feature type="domain" description="Cadherin" evidence="11">
    <location>
        <begin position="345"/>
        <end position="453"/>
    </location>
</feature>
<evidence type="ECO:0000313" key="12">
    <source>
        <dbReference type="Proteomes" id="UP000695026"/>
    </source>
</evidence>